<dbReference type="Proteomes" id="UP001341281">
    <property type="component" value="Chromosome 02"/>
</dbReference>
<reference evidence="7 8" key="1">
    <citation type="submission" date="2024-02" db="EMBL/GenBank/DDBJ databases">
        <title>High-quality chromosome-scale genome assembly of Pensacola bahiagrass (Paspalum notatum Flugge var. saurae).</title>
        <authorList>
            <person name="Vega J.M."/>
            <person name="Podio M."/>
            <person name="Orjuela J."/>
            <person name="Siena L.A."/>
            <person name="Pessino S.C."/>
            <person name="Combes M.C."/>
            <person name="Mariac C."/>
            <person name="Albertini E."/>
            <person name="Pupilli F."/>
            <person name="Ortiz J.P.A."/>
            <person name="Leblanc O."/>
        </authorList>
    </citation>
    <scope>NUCLEOTIDE SEQUENCE [LARGE SCALE GENOMIC DNA]</scope>
    <source>
        <strain evidence="7">R1</strain>
        <tissue evidence="7">Leaf</tissue>
    </source>
</reference>
<evidence type="ECO:0000256" key="4">
    <source>
        <dbReference type="ARBA" id="ARBA00023242"/>
    </source>
</evidence>
<organism evidence="7 8">
    <name type="scientific">Paspalum notatum var. saurae</name>
    <dbReference type="NCBI Taxonomy" id="547442"/>
    <lineage>
        <taxon>Eukaryota</taxon>
        <taxon>Viridiplantae</taxon>
        <taxon>Streptophyta</taxon>
        <taxon>Embryophyta</taxon>
        <taxon>Tracheophyta</taxon>
        <taxon>Spermatophyta</taxon>
        <taxon>Magnoliopsida</taxon>
        <taxon>Liliopsida</taxon>
        <taxon>Poales</taxon>
        <taxon>Poaceae</taxon>
        <taxon>PACMAD clade</taxon>
        <taxon>Panicoideae</taxon>
        <taxon>Andropogonodae</taxon>
        <taxon>Paspaleae</taxon>
        <taxon>Paspalinae</taxon>
        <taxon>Paspalum</taxon>
    </lineage>
</organism>
<comment type="subcellular location">
    <subcellularLocation>
        <location evidence="1">Nucleus</location>
    </subcellularLocation>
</comment>
<dbReference type="GO" id="GO:0005634">
    <property type="term" value="C:nucleus"/>
    <property type="evidence" value="ECO:0007669"/>
    <property type="project" value="UniProtKB-SubCell"/>
</dbReference>
<dbReference type="PROSITE" id="PS50090">
    <property type="entry name" value="MYB_LIKE"/>
    <property type="match status" value="1"/>
</dbReference>
<evidence type="ECO:0000256" key="5">
    <source>
        <dbReference type="SAM" id="MobiDB-lite"/>
    </source>
</evidence>
<dbReference type="Pfam" id="PF23082">
    <property type="entry name" value="Myb_DNA-binding_2"/>
    <property type="match status" value="1"/>
</dbReference>
<dbReference type="InterPro" id="IPR009057">
    <property type="entry name" value="Homeodomain-like_sf"/>
</dbReference>
<keyword evidence="8" id="KW-1185">Reference proteome</keyword>
<feature type="region of interest" description="Disordered" evidence="5">
    <location>
        <begin position="72"/>
        <end position="110"/>
    </location>
</feature>
<evidence type="ECO:0000259" key="6">
    <source>
        <dbReference type="PROSITE" id="PS50090"/>
    </source>
</evidence>
<dbReference type="AlphaFoldDB" id="A0AAQ3SV48"/>
<feature type="compositionally biased region" description="Polar residues" evidence="5">
    <location>
        <begin position="98"/>
        <end position="110"/>
    </location>
</feature>
<accession>A0AAQ3SV48</accession>
<evidence type="ECO:0000256" key="3">
    <source>
        <dbReference type="ARBA" id="ARBA00023163"/>
    </source>
</evidence>
<name>A0AAQ3SV48_PASNO</name>
<dbReference type="FunFam" id="1.10.10.60:FF:000154">
    <property type="entry name" value="Transcription factor SRM1"/>
    <property type="match status" value="1"/>
</dbReference>
<keyword evidence="3" id="KW-0804">Transcription</keyword>
<dbReference type="PANTHER" id="PTHR43952:SF17">
    <property type="entry name" value="PROTEIN RADIALIS-LIKE 3"/>
    <property type="match status" value="1"/>
</dbReference>
<keyword evidence="4" id="KW-0539">Nucleus</keyword>
<dbReference type="InterPro" id="IPR044636">
    <property type="entry name" value="RADIALIS-like"/>
</dbReference>
<dbReference type="GO" id="GO:0003700">
    <property type="term" value="F:DNA-binding transcription factor activity"/>
    <property type="evidence" value="ECO:0007669"/>
    <property type="project" value="InterPro"/>
</dbReference>
<feature type="compositionally biased region" description="Low complexity" evidence="5">
    <location>
        <begin position="72"/>
        <end position="97"/>
    </location>
</feature>
<dbReference type="SMART" id="SM00717">
    <property type="entry name" value="SANT"/>
    <property type="match status" value="1"/>
</dbReference>
<feature type="domain" description="Myb-like" evidence="6">
    <location>
        <begin position="1"/>
        <end position="53"/>
    </location>
</feature>
<dbReference type="InterPro" id="IPR001005">
    <property type="entry name" value="SANT/Myb"/>
</dbReference>
<dbReference type="EMBL" id="CP144746">
    <property type="protein sequence ID" value="WVZ61328.1"/>
    <property type="molecule type" value="Genomic_DNA"/>
</dbReference>
<gene>
    <name evidence="7" type="ORF">U9M48_011226</name>
</gene>
<proteinExistence type="predicted"/>
<protein>
    <recommendedName>
        <fullName evidence="6">Myb-like domain-containing protein</fullName>
    </recommendedName>
</protein>
<evidence type="ECO:0000313" key="7">
    <source>
        <dbReference type="EMBL" id="WVZ61328.1"/>
    </source>
</evidence>
<dbReference type="SUPFAM" id="SSF46689">
    <property type="entry name" value="Homeodomain-like"/>
    <property type="match status" value="1"/>
</dbReference>
<evidence type="ECO:0000256" key="1">
    <source>
        <dbReference type="ARBA" id="ARBA00004123"/>
    </source>
</evidence>
<keyword evidence="2" id="KW-0805">Transcription regulation</keyword>
<dbReference type="PANTHER" id="PTHR43952">
    <property type="entry name" value="MYB FAMILY TRANSCRIPTION FACTOR-RELATED"/>
    <property type="match status" value="1"/>
</dbReference>
<evidence type="ECO:0000256" key="2">
    <source>
        <dbReference type="ARBA" id="ARBA00023015"/>
    </source>
</evidence>
<dbReference type="Gene3D" id="1.10.10.60">
    <property type="entry name" value="Homeodomain-like"/>
    <property type="match status" value="1"/>
</dbReference>
<evidence type="ECO:0000313" key="8">
    <source>
        <dbReference type="Proteomes" id="UP001341281"/>
    </source>
</evidence>
<sequence length="110" mass="11445">MAAASWSVSENGRFEDALARYDQDTPDRWERVAADVGGGKTADDVRRHYEALELDVVHRIPIQHGAAPAAALPTANGAAAANRAGSTAASNGGTSSRRNANSGGNRSQQT</sequence>